<dbReference type="EMBL" id="JAWDGP010000445">
    <property type="protein sequence ID" value="KAK3800551.1"/>
    <property type="molecule type" value="Genomic_DNA"/>
</dbReference>
<accession>A0AAE1EAR1</accession>
<evidence type="ECO:0000313" key="1">
    <source>
        <dbReference type="EMBL" id="KAK3800551.1"/>
    </source>
</evidence>
<gene>
    <name evidence="1" type="ORF">RRG08_013392</name>
</gene>
<keyword evidence="2" id="KW-1185">Reference proteome</keyword>
<sequence length="89" mass="10689">MDVFICFSYHSEFYILSPTIVDFYHHQLIYLRQRVEPLHPQQHDTIYLNPAVHRVFYTYWEALTADLSPNLRLLSILHILGGTNRRFEP</sequence>
<dbReference type="Proteomes" id="UP001283361">
    <property type="component" value="Unassembled WGS sequence"/>
</dbReference>
<evidence type="ECO:0000313" key="2">
    <source>
        <dbReference type="Proteomes" id="UP001283361"/>
    </source>
</evidence>
<organism evidence="1 2">
    <name type="scientific">Elysia crispata</name>
    <name type="common">lettuce slug</name>
    <dbReference type="NCBI Taxonomy" id="231223"/>
    <lineage>
        <taxon>Eukaryota</taxon>
        <taxon>Metazoa</taxon>
        <taxon>Spiralia</taxon>
        <taxon>Lophotrochozoa</taxon>
        <taxon>Mollusca</taxon>
        <taxon>Gastropoda</taxon>
        <taxon>Heterobranchia</taxon>
        <taxon>Euthyneura</taxon>
        <taxon>Panpulmonata</taxon>
        <taxon>Sacoglossa</taxon>
        <taxon>Placobranchoidea</taxon>
        <taxon>Plakobranchidae</taxon>
        <taxon>Elysia</taxon>
    </lineage>
</organism>
<dbReference type="AlphaFoldDB" id="A0AAE1EAR1"/>
<name>A0AAE1EAR1_9GAST</name>
<comment type="caution">
    <text evidence="1">The sequence shown here is derived from an EMBL/GenBank/DDBJ whole genome shotgun (WGS) entry which is preliminary data.</text>
</comment>
<reference evidence="1" key="1">
    <citation type="journal article" date="2023" name="G3 (Bethesda)">
        <title>A reference genome for the long-term kleptoplast-retaining sea slug Elysia crispata morphotype clarki.</title>
        <authorList>
            <person name="Eastman K.E."/>
            <person name="Pendleton A.L."/>
            <person name="Shaikh M.A."/>
            <person name="Suttiyut T."/>
            <person name="Ogas R."/>
            <person name="Tomko P."/>
            <person name="Gavelis G."/>
            <person name="Widhalm J.R."/>
            <person name="Wisecaver J.H."/>
        </authorList>
    </citation>
    <scope>NUCLEOTIDE SEQUENCE</scope>
    <source>
        <strain evidence="1">ECLA1</strain>
    </source>
</reference>
<proteinExistence type="predicted"/>
<protein>
    <submittedName>
        <fullName evidence="1">Uncharacterized protein</fullName>
    </submittedName>
</protein>